<keyword evidence="1" id="KW-0812">Transmembrane</keyword>
<dbReference type="EMBL" id="CAJVCH010542990">
    <property type="protein sequence ID" value="CAG7827310.1"/>
    <property type="molecule type" value="Genomic_DNA"/>
</dbReference>
<dbReference type="AlphaFoldDB" id="A0A8J2PZ42"/>
<accession>A0A8J2PZ42</accession>
<protein>
    <submittedName>
        <fullName evidence="2">Uncharacterized protein</fullName>
    </submittedName>
</protein>
<comment type="caution">
    <text evidence="2">The sequence shown here is derived from an EMBL/GenBank/DDBJ whole genome shotgun (WGS) entry which is preliminary data.</text>
</comment>
<keyword evidence="3" id="KW-1185">Reference proteome</keyword>
<keyword evidence="1" id="KW-1133">Transmembrane helix</keyword>
<organism evidence="2 3">
    <name type="scientific">Allacma fusca</name>
    <dbReference type="NCBI Taxonomy" id="39272"/>
    <lineage>
        <taxon>Eukaryota</taxon>
        <taxon>Metazoa</taxon>
        <taxon>Ecdysozoa</taxon>
        <taxon>Arthropoda</taxon>
        <taxon>Hexapoda</taxon>
        <taxon>Collembola</taxon>
        <taxon>Symphypleona</taxon>
        <taxon>Sminthuridae</taxon>
        <taxon>Allacma</taxon>
    </lineage>
</organism>
<gene>
    <name evidence="2" type="ORF">AFUS01_LOCUS37301</name>
</gene>
<evidence type="ECO:0000313" key="2">
    <source>
        <dbReference type="EMBL" id="CAG7827310.1"/>
    </source>
</evidence>
<feature type="transmembrane region" description="Helical" evidence="1">
    <location>
        <begin position="61"/>
        <end position="86"/>
    </location>
</feature>
<name>A0A8J2PZ42_9HEXA</name>
<keyword evidence="1" id="KW-0472">Membrane</keyword>
<dbReference type="Proteomes" id="UP000708208">
    <property type="component" value="Unassembled WGS sequence"/>
</dbReference>
<reference evidence="2" key="1">
    <citation type="submission" date="2021-06" db="EMBL/GenBank/DDBJ databases">
        <authorList>
            <person name="Hodson N. C."/>
            <person name="Mongue J. A."/>
            <person name="Jaron S. K."/>
        </authorList>
    </citation>
    <scope>NUCLEOTIDE SEQUENCE</scope>
</reference>
<evidence type="ECO:0000256" key="1">
    <source>
        <dbReference type="SAM" id="Phobius"/>
    </source>
</evidence>
<proteinExistence type="predicted"/>
<evidence type="ECO:0000313" key="3">
    <source>
        <dbReference type="Proteomes" id="UP000708208"/>
    </source>
</evidence>
<sequence>MPKAKETNEKLTEARRKKKHSIHFEYDDFLVFLSQLVNTPDKRARRFLTQKDDPSCRRLSYFLYGTAIIYSTINESGTIVLLFSIATFTSLRTDSPQSTDWIIYARSKPAFKQLVQLYPSIASASAFLSLLLSTESQI</sequence>